<feature type="domain" description="HTH cro/C1-type" evidence="1">
    <location>
        <begin position="32"/>
        <end position="79"/>
    </location>
</feature>
<dbReference type="SUPFAM" id="SSF47413">
    <property type="entry name" value="lambda repressor-like DNA-binding domains"/>
    <property type="match status" value="1"/>
</dbReference>
<dbReference type="RefSeq" id="WP_106212315.1">
    <property type="nucleotide sequence ID" value="NZ_PVZF01000008.1"/>
</dbReference>
<dbReference type="InterPro" id="IPR041413">
    <property type="entry name" value="MLTR_LBD"/>
</dbReference>
<proteinExistence type="predicted"/>
<evidence type="ECO:0000313" key="2">
    <source>
        <dbReference type="EMBL" id="PRY13487.1"/>
    </source>
</evidence>
<dbReference type="Gene3D" id="1.10.260.40">
    <property type="entry name" value="lambda repressor-like DNA-binding domains"/>
    <property type="match status" value="1"/>
</dbReference>
<reference evidence="2 3" key="1">
    <citation type="submission" date="2018-03" db="EMBL/GenBank/DDBJ databases">
        <title>Genomic Encyclopedia of Archaeal and Bacterial Type Strains, Phase II (KMG-II): from individual species to whole genera.</title>
        <authorList>
            <person name="Goeker M."/>
        </authorList>
    </citation>
    <scope>NUCLEOTIDE SEQUENCE [LARGE SCALE GENOMIC DNA]</scope>
    <source>
        <strain evidence="2 3">DSM 19711</strain>
    </source>
</reference>
<dbReference type="PANTHER" id="PTHR35010">
    <property type="entry name" value="BLL4672 PROTEIN-RELATED"/>
    <property type="match status" value="1"/>
</dbReference>
<dbReference type="OrthoDB" id="4336585at2"/>
<accession>A0A2T0R1N8</accession>
<dbReference type="Pfam" id="PF17765">
    <property type="entry name" value="MLTR_LBD"/>
    <property type="match status" value="1"/>
</dbReference>
<dbReference type="Pfam" id="PF13560">
    <property type="entry name" value="HTH_31"/>
    <property type="match status" value="1"/>
</dbReference>
<protein>
    <submittedName>
        <fullName evidence="2">Xre family transcriptional regulator</fullName>
    </submittedName>
</protein>
<keyword evidence="3" id="KW-1185">Reference proteome</keyword>
<dbReference type="Proteomes" id="UP000238083">
    <property type="component" value="Unassembled WGS sequence"/>
</dbReference>
<dbReference type="EMBL" id="PVZF01000008">
    <property type="protein sequence ID" value="PRY13487.1"/>
    <property type="molecule type" value="Genomic_DNA"/>
</dbReference>
<gene>
    <name evidence="2" type="ORF">CLV37_108157</name>
</gene>
<dbReference type="SMART" id="SM00530">
    <property type="entry name" value="HTH_XRE"/>
    <property type="match status" value="1"/>
</dbReference>
<sequence>MSALGDFLRARRAAVSPAEAGLPAGTRRRVPGLRRSEVALLAEISVEYYVRLEQGRERGPSPAVLDALAAALRLTRDGAEHLYRLAGLAPAPLDVGPERVDPRLTTLLAAWPGTPAVVLGRALDVLAANDLAEELFGGFPTTRNLVEFVFLAPQARTLYPDWNVVARNTVAAFRLADGAHPGDPRLRAVREALRDSEEFTRLWDRHDARGKTAERKRFAHPRAGEFTLDVQTFDVRDGAGQQLAVYHAAPGTPSADALTLLGMLAAQRGTQTTSTNTGFV</sequence>
<evidence type="ECO:0000313" key="3">
    <source>
        <dbReference type="Proteomes" id="UP000238083"/>
    </source>
</evidence>
<dbReference type="PANTHER" id="PTHR35010:SF2">
    <property type="entry name" value="BLL4672 PROTEIN"/>
    <property type="match status" value="1"/>
</dbReference>
<dbReference type="Gene3D" id="3.30.450.180">
    <property type="match status" value="1"/>
</dbReference>
<dbReference type="InterPro" id="IPR001387">
    <property type="entry name" value="Cro/C1-type_HTH"/>
</dbReference>
<dbReference type="PROSITE" id="PS50943">
    <property type="entry name" value="HTH_CROC1"/>
    <property type="match status" value="1"/>
</dbReference>
<comment type="caution">
    <text evidence="2">The sequence shown here is derived from an EMBL/GenBank/DDBJ whole genome shotgun (WGS) entry which is preliminary data.</text>
</comment>
<dbReference type="GO" id="GO:0003677">
    <property type="term" value="F:DNA binding"/>
    <property type="evidence" value="ECO:0007669"/>
    <property type="project" value="InterPro"/>
</dbReference>
<organism evidence="2 3">
    <name type="scientific">Kineococcus rhizosphaerae</name>
    <dbReference type="NCBI Taxonomy" id="559628"/>
    <lineage>
        <taxon>Bacteria</taxon>
        <taxon>Bacillati</taxon>
        <taxon>Actinomycetota</taxon>
        <taxon>Actinomycetes</taxon>
        <taxon>Kineosporiales</taxon>
        <taxon>Kineosporiaceae</taxon>
        <taxon>Kineococcus</taxon>
    </lineage>
</organism>
<name>A0A2T0R1N8_9ACTN</name>
<evidence type="ECO:0000259" key="1">
    <source>
        <dbReference type="PROSITE" id="PS50943"/>
    </source>
</evidence>
<dbReference type="AlphaFoldDB" id="A0A2T0R1N8"/>
<dbReference type="InterPro" id="IPR010982">
    <property type="entry name" value="Lambda_DNA-bd_dom_sf"/>
</dbReference>